<sequence>MKCRTNKVELRLILSGIFSILHMEMINDKCGAAHHLLNQRARAGLRV</sequence>
<name>E7FT87_9LACO</name>
<comment type="caution">
    <text evidence="1">The sequence shown here is derived from an EMBL/GenBank/DDBJ whole genome shotgun (WGS) entry which is preliminary data.</text>
</comment>
<dbReference type="HOGENOM" id="CLU_3169601_0_0_9"/>
<dbReference type="EMBL" id="ACGS02000051">
    <property type="protein sequence ID" value="EFZ33778.1"/>
    <property type="molecule type" value="Genomic_DNA"/>
</dbReference>
<gene>
    <name evidence="1" type="ORF">HMPREF0542_12115</name>
</gene>
<organism evidence="1 2">
    <name type="scientific">Ligilactobacillus ruminis ATCC 25644</name>
    <dbReference type="NCBI Taxonomy" id="525362"/>
    <lineage>
        <taxon>Bacteria</taxon>
        <taxon>Bacillati</taxon>
        <taxon>Bacillota</taxon>
        <taxon>Bacilli</taxon>
        <taxon>Lactobacillales</taxon>
        <taxon>Lactobacillaceae</taxon>
        <taxon>Ligilactobacillus</taxon>
    </lineage>
</organism>
<protein>
    <submittedName>
        <fullName evidence="1">Uncharacterized protein</fullName>
    </submittedName>
</protein>
<proteinExistence type="predicted"/>
<dbReference type="AlphaFoldDB" id="E7FT87"/>
<dbReference type="PATRIC" id="fig|525362.12.peg.1503"/>
<accession>E7FT87</accession>
<evidence type="ECO:0000313" key="1">
    <source>
        <dbReference type="EMBL" id="EFZ33778.1"/>
    </source>
</evidence>
<evidence type="ECO:0000313" key="2">
    <source>
        <dbReference type="Proteomes" id="UP000004099"/>
    </source>
</evidence>
<dbReference type="Proteomes" id="UP000004099">
    <property type="component" value="Unassembled WGS sequence"/>
</dbReference>
<reference evidence="1 2" key="1">
    <citation type="submission" date="2011-01" db="EMBL/GenBank/DDBJ databases">
        <authorList>
            <person name="Muzny D."/>
            <person name="Qin X."/>
            <person name="Buhay C."/>
            <person name="Dugan-Rocha S."/>
            <person name="Ding Y."/>
            <person name="Chen G."/>
            <person name="Hawes A."/>
            <person name="Holder M."/>
            <person name="Jhangiani S."/>
            <person name="Johnson A."/>
            <person name="Khan Z."/>
            <person name="Li Z."/>
            <person name="Liu W."/>
            <person name="Liu X."/>
            <person name="Perez L."/>
            <person name="Shen H."/>
            <person name="Wang Q."/>
            <person name="Watt J."/>
            <person name="Xi L."/>
            <person name="Xin Y."/>
            <person name="Zhou J."/>
            <person name="Deng J."/>
            <person name="Jiang H."/>
            <person name="Liu Y."/>
            <person name="Qu J."/>
            <person name="Song X.-Z."/>
            <person name="Zhang L."/>
            <person name="Villasana D."/>
            <person name="Johnson A."/>
            <person name="Liu J."/>
            <person name="Liyanage D."/>
            <person name="Lorensuhewa L."/>
            <person name="Robinson T."/>
            <person name="Song A."/>
            <person name="Song B.-B."/>
            <person name="Dinh H."/>
            <person name="Thornton R."/>
            <person name="Coyle M."/>
            <person name="Francisco L."/>
            <person name="Jackson L."/>
            <person name="Javaid M."/>
            <person name="Korchina V."/>
            <person name="Kovar C."/>
            <person name="Mata R."/>
            <person name="Mathew T."/>
            <person name="Ngo R."/>
            <person name="Nguyen L."/>
            <person name="Nguyen N."/>
            <person name="Okwuonu G."/>
            <person name="Ongeri F."/>
            <person name="Pham C."/>
            <person name="Simmons D."/>
            <person name="Wilczek-Boney K."/>
            <person name="Hale W."/>
            <person name="Jakkamsetti A."/>
            <person name="Pham P."/>
            <person name="Ruth R."/>
            <person name="San Lucas F."/>
            <person name="Warren J."/>
            <person name="Zhang J."/>
            <person name="Zhao Z."/>
            <person name="Zhou C."/>
            <person name="Zhu D."/>
            <person name="Lee S."/>
            <person name="Bess C."/>
            <person name="Blankenburg K."/>
            <person name="Forbes L."/>
            <person name="Fu Q."/>
            <person name="Gubbala S."/>
            <person name="Hirani K."/>
            <person name="Jayaseelan J.C."/>
            <person name="Lara F."/>
            <person name="Munidasa M."/>
            <person name="Palculict T."/>
            <person name="Patil S."/>
            <person name="Pu L.-L."/>
            <person name="Saada N."/>
            <person name="Tang L."/>
            <person name="Weissenberger G."/>
            <person name="Zhu Y."/>
            <person name="Hemphill L."/>
            <person name="Shang Y."/>
            <person name="Youmans B."/>
            <person name="Ayvaz T."/>
            <person name="Ross M."/>
            <person name="Santibanez J."/>
            <person name="Aqrawi P."/>
            <person name="Gross S."/>
            <person name="Joshi V."/>
            <person name="Fowler G."/>
            <person name="Nazareth L."/>
            <person name="Reid J."/>
            <person name="Worley K."/>
            <person name="Petrosino J."/>
            <person name="Highlander S."/>
            <person name="Gibbs R."/>
        </authorList>
    </citation>
    <scope>NUCLEOTIDE SEQUENCE [LARGE SCALE GENOMIC DNA]</scope>
    <source>
        <strain evidence="1 2">ATCC 25644</strain>
    </source>
</reference>